<accession>A0A0C3B726</accession>
<name>A0A0C3B726_PILCF</name>
<dbReference type="PANTHER" id="PTHR45831:SF2">
    <property type="entry name" value="LD24721P"/>
    <property type="match status" value="1"/>
</dbReference>
<dbReference type="GO" id="GO:0072380">
    <property type="term" value="C:TRC complex"/>
    <property type="evidence" value="ECO:0007669"/>
    <property type="project" value="TreeGrafter"/>
</dbReference>
<evidence type="ECO:0000313" key="4">
    <source>
        <dbReference type="Proteomes" id="UP000054166"/>
    </source>
</evidence>
<dbReference type="GO" id="GO:0006620">
    <property type="term" value="P:post-translational protein targeting to endoplasmic reticulum membrane"/>
    <property type="evidence" value="ECO:0007669"/>
    <property type="project" value="TreeGrafter"/>
</dbReference>
<keyword evidence="2" id="KW-0802">TPR repeat</keyword>
<dbReference type="InParanoid" id="A0A0C3B726"/>
<proteinExistence type="predicted"/>
<dbReference type="OrthoDB" id="2423701at2759"/>
<organism evidence="3 4">
    <name type="scientific">Piloderma croceum (strain F 1598)</name>
    <dbReference type="NCBI Taxonomy" id="765440"/>
    <lineage>
        <taxon>Eukaryota</taxon>
        <taxon>Fungi</taxon>
        <taxon>Dikarya</taxon>
        <taxon>Basidiomycota</taxon>
        <taxon>Agaricomycotina</taxon>
        <taxon>Agaricomycetes</taxon>
        <taxon>Agaricomycetidae</taxon>
        <taxon>Atheliales</taxon>
        <taxon>Atheliaceae</taxon>
        <taxon>Piloderma</taxon>
    </lineage>
</organism>
<gene>
    <name evidence="3" type="ORF">PILCRDRAFT_15537</name>
</gene>
<dbReference type="EMBL" id="KN833093">
    <property type="protein sequence ID" value="KIM73092.1"/>
    <property type="molecule type" value="Genomic_DNA"/>
</dbReference>
<dbReference type="GO" id="GO:0016020">
    <property type="term" value="C:membrane"/>
    <property type="evidence" value="ECO:0007669"/>
    <property type="project" value="TreeGrafter"/>
</dbReference>
<dbReference type="SUPFAM" id="SSF48452">
    <property type="entry name" value="TPR-like"/>
    <property type="match status" value="1"/>
</dbReference>
<reference evidence="4" key="2">
    <citation type="submission" date="2015-01" db="EMBL/GenBank/DDBJ databases">
        <title>Evolutionary Origins and Diversification of the Mycorrhizal Mutualists.</title>
        <authorList>
            <consortium name="DOE Joint Genome Institute"/>
            <consortium name="Mycorrhizal Genomics Consortium"/>
            <person name="Kohler A."/>
            <person name="Kuo A."/>
            <person name="Nagy L.G."/>
            <person name="Floudas D."/>
            <person name="Copeland A."/>
            <person name="Barry K.W."/>
            <person name="Cichocki N."/>
            <person name="Veneault-Fourrey C."/>
            <person name="LaButti K."/>
            <person name="Lindquist E.A."/>
            <person name="Lipzen A."/>
            <person name="Lundell T."/>
            <person name="Morin E."/>
            <person name="Murat C."/>
            <person name="Riley R."/>
            <person name="Ohm R."/>
            <person name="Sun H."/>
            <person name="Tunlid A."/>
            <person name="Henrissat B."/>
            <person name="Grigoriev I.V."/>
            <person name="Hibbett D.S."/>
            <person name="Martin F."/>
        </authorList>
    </citation>
    <scope>NUCLEOTIDE SEQUENCE [LARGE SCALE GENOMIC DNA]</scope>
    <source>
        <strain evidence="4">F 1598</strain>
    </source>
</reference>
<protein>
    <submittedName>
        <fullName evidence="3">Uncharacterized protein</fullName>
    </submittedName>
</protein>
<dbReference type="PANTHER" id="PTHR45831">
    <property type="entry name" value="LD24721P"/>
    <property type="match status" value="1"/>
</dbReference>
<reference evidence="3 4" key="1">
    <citation type="submission" date="2014-04" db="EMBL/GenBank/DDBJ databases">
        <authorList>
            <consortium name="DOE Joint Genome Institute"/>
            <person name="Kuo A."/>
            <person name="Tarkka M."/>
            <person name="Buscot F."/>
            <person name="Kohler A."/>
            <person name="Nagy L.G."/>
            <person name="Floudas D."/>
            <person name="Copeland A."/>
            <person name="Barry K.W."/>
            <person name="Cichocki N."/>
            <person name="Veneault-Fourrey C."/>
            <person name="LaButti K."/>
            <person name="Lindquist E.A."/>
            <person name="Lipzen A."/>
            <person name="Lundell T."/>
            <person name="Morin E."/>
            <person name="Murat C."/>
            <person name="Sun H."/>
            <person name="Tunlid A."/>
            <person name="Henrissat B."/>
            <person name="Grigoriev I.V."/>
            <person name="Hibbett D.S."/>
            <person name="Martin F."/>
            <person name="Nordberg H.P."/>
            <person name="Cantor M.N."/>
            <person name="Hua S.X."/>
        </authorList>
    </citation>
    <scope>NUCLEOTIDE SEQUENCE [LARGE SCALE GENOMIC DNA]</scope>
    <source>
        <strain evidence="3 4">F 1598</strain>
    </source>
</reference>
<keyword evidence="1" id="KW-0677">Repeat</keyword>
<dbReference type="AlphaFoldDB" id="A0A0C3B726"/>
<dbReference type="HOGENOM" id="CLU_037233_0_0_1"/>
<dbReference type="InterPro" id="IPR011990">
    <property type="entry name" value="TPR-like_helical_dom_sf"/>
</dbReference>
<keyword evidence="4" id="KW-1185">Reference proteome</keyword>
<dbReference type="Proteomes" id="UP000054166">
    <property type="component" value="Unassembled WGS sequence"/>
</dbReference>
<evidence type="ECO:0000313" key="3">
    <source>
        <dbReference type="EMBL" id="KIM73092.1"/>
    </source>
</evidence>
<evidence type="ECO:0000256" key="1">
    <source>
        <dbReference type="ARBA" id="ARBA00022737"/>
    </source>
</evidence>
<dbReference type="STRING" id="765440.A0A0C3B726"/>
<evidence type="ECO:0000256" key="2">
    <source>
        <dbReference type="ARBA" id="ARBA00022803"/>
    </source>
</evidence>
<dbReference type="Gene3D" id="1.25.40.10">
    <property type="entry name" value="Tetratricopeptide repeat domain"/>
    <property type="match status" value="1"/>
</dbReference>
<dbReference type="InterPro" id="IPR047150">
    <property type="entry name" value="SGT"/>
</dbReference>
<dbReference type="GO" id="GO:0060090">
    <property type="term" value="F:molecular adaptor activity"/>
    <property type="evidence" value="ECO:0007669"/>
    <property type="project" value="TreeGrafter"/>
</dbReference>
<sequence>MAENVKAAQLKEEGNKFYVQQDYAQAHTKYTEAIAEDATNAVLYANRAAYQQAADDAEKKATKLDPCYAKAWARLATAQDALTVSENNPSVNAWQKALDSLPKENLTPAELKQRGQYSAGLKAAKRPRIIRMSGIAGKTPWECAAAMKPELVEPKYEAVNSSAWVIMNAYEEFIGGVESMKKFKKVMTPLGWSATGRLDGLVGLTNGIIRDERVFHIDDPNWLSMYNEQGSPYYCPKFYTILKLTTFPIVIFEAQSKKAWVDAKPDVVITEAQERLRLQGWTALHPALSTTIRAWIMRGFLEGGLRRAKSVEVEFLGYALEVLDWGSRVWKDVPKDDCGAIFQRTFIRGVRSLHIRALMEAHGQDPGPDSKFPIEDILEEADDILREMREHDPRPNDGSAYDPGFISSFYIYPAAQAISMKAYYHGQMAPRCHPDTDAAIDHLRKSGNFYIEAADMYPEDDENHAYFLNCGVQNLFRCGTPLRETLAILKRIRLAIPKMKRIWGSSALFKEGRDEGLNRALMMEKEALDQIKKGNFTLDDLGMPEWKD</sequence>